<evidence type="ECO:0000313" key="3">
    <source>
        <dbReference type="Proteomes" id="UP001153387"/>
    </source>
</evidence>
<keyword evidence="2" id="KW-0378">Hydrolase</keyword>
<dbReference type="RefSeq" id="WP_277566897.1">
    <property type="nucleotide sequence ID" value="NZ_JAPDHZ010000004.1"/>
</dbReference>
<feature type="domain" description="SGNH hydrolase-type esterase" evidence="1">
    <location>
        <begin position="34"/>
        <end position="200"/>
    </location>
</feature>
<dbReference type="CDD" id="cd00229">
    <property type="entry name" value="SGNH_hydrolase"/>
    <property type="match status" value="1"/>
</dbReference>
<proteinExistence type="predicted"/>
<dbReference type="Pfam" id="PF13472">
    <property type="entry name" value="Lipase_GDSL_2"/>
    <property type="match status" value="1"/>
</dbReference>
<gene>
    <name evidence="2" type="ORF">OMP38_20980</name>
</gene>
<dbReference type="AlphaFoldDB" id="A0A9X4QNA9"/>
<keyword evidence="3" id="KW-1185">Reference proteome</keyword>
<dbReference type="InterPro" id="IPR013830">
    <property type="entry name" value="SGNH_hydro"/>
</dbReference>
<accession>A0A9X4QNA9</accession>
<dbReference type="InterPro" id="IPR036514">
    <property type="entry name" value="SGNH_hydro_sf"/>
</dbReference>
<dbReference type="PANTHER" id="PTHR34407:SF1">
    <property type="entry name" value="SGNH HYDROLASE-TYPE ESTERASE DOMAIN-CONTAINING PROTEIN"/>
    <property type="match status" value="1"/>
</dbReference>
<reference evidence="2 3" key="1">
    <citation type="submission" date="2022-10" db="EMBL/GenBank/DDBJ databases">
        <title>Comparative genomic analysis of Cohnella hashimotonis sp. nov., isolated from the International Space Station.</title>
        <authorList>
            <person name="Simpson A."/>
            <person name="Venkateswaran K."/>
        </authorList>
    </citation>
    <scope>NUCLEOTIDE SEQUENCE [LARGE SCALE GENOMIC DNA]</scope>
    <source>
        <strain evidence="2 3">DSM 18997</strain>
    </source>
</reference>
<name>A0A9X4QNA9_9BACL</name>
<comment type="caution">
    <text evidence="2">The sequence shown here is derived from an EMBL/GenBank/DDBJ whole genome shotgun (WGS) entry which is preliminary data.</text>
</comment>
<organism evidence="2 3">
    <name type="scientific">Cohnella ginsengisoli</name>
    <dbReference type="NCBI Taxonomy" id="425004"/>
    <lineage>
        <taxon>Bacteria</taxon>
        <taxon>Bacillati</taxon>
        <taxon>Bacillota</taxon>
        <taxon>Bacilli</taxon>
        <taxon>Bacillales</taxon>
        <taxon>Paenibacillaceae</taxon>
        <taxon>Cohnella</taxon>
    </lineage>
</organism>
<evidence type="ECO:0000259" key="1">
    <source>
        <dbReference type="Pfam" id="PF13472"/>
    </source>
</evidence>
<dbReference type="GO" id="GO:0016787">
    <property type="term" value="F:hydrolase activity"/>
    <property type="evidence" value="ECO:0007669"/>
    <property type="project" value="UniProtKB-KW"/>
</dbReference>
<dbReference type="Gene3D" id="3.40.50.1110">
    <property type="entry name" value="SGNH hydrolase"/>
    <property type="match status" value="1"/>
</dbReference>
<dbReference type="Proteomes" id="UP001153387">
    <property type="component" value="Unassembled WGS sequence"/>
</dbReference>
<sequence>MERGAASSQEVVRVRGALTNTKRKLAEGGLTVGFIGGSITDGRGAHNWPEPVSRWLVANCPDARIAVENAGIGATGSDLACFRAKRDLIDRGCDLVFVEFAVNDNGTATERRQKTREGLLRQLLASGTIDVVLVYTYCQDMYGPMSEGRMPPSIEEFEALAEHYALSSVWMGLHAFNEVKAGFLRWEEWLPDGLHPTERGSFSYGESVIGYLRSALAHTSEAPAGGVANAISRLPEPLDPGHWQQVSFVPFEEIRTEGPWMIKRWVTLEWIDRALSTSAIEAKLAFSFEGRGLALAFDFGKLSAECRYRIDGGEWQVSSRERPDWCGPAGWLKLETLADSLPSGRHEVELEVVHGNKPDCGGTRFDLAFVGVIV</sequence>
<dbReference type="SUPFAM" id="SSF52266">
    <property type="entry name" value="SGNH hydrolase"/>
    <property type="match status" value="1"/>
</dbReference>
<evidence type="ECO:0000313" key="2">
    <source>
        <dbReference type="EMBL" id="MDG0793054.1"/>
    </source>
</evidence>
<protein>
    <submittedName>
        <fullName evidence="2">SGNH/GDSL hydrolase family protein</fullName>
    </submittedName>
</protein>
<dbReference type="EMBL" id="JAPDHZ010000004">
    <property type="protein sequence ID" value="MDG0793054.1"/>
    <property type="molecule type" value="Genomic_DNA"/>
</dbReference>
<dbReference type="PANTHER" id="PTHR34407">
    <property type="entry name" value="EXPRESSED PROTEIN"/>
    <property type="match status" value="1"/>
</dbReference>